<reference evidence="2" key="2">
    <citation type="submission" date="2021-03" db="UniProtKB">
        <authorList>
            <consortium name="EnsemblPlants"/>
        </authorList>
    </citation>
    <scope>IDENTIFICATION</scope>
</reference>
<evidence type="ECO:0000313" key="3">
    <source>
        <dbReference type="Proteomes" id="UP000596661"/>
    </source>
</evidence>
<reference evidence="2" key="1">
    <citation type="submission" date="2018-11" db="EMBL/GenBank/DDBJ databases">
        <authorList>
            <person name="Grassa J C."/>
        </authorList>
    </citation>
    <scope>NUCLEOTIDE SEQUENCE [LARGE SCALE GENOMIC DNA]</scope>
</reference>
<protein>
    <submittedName>
        <fullName evidence="2">Uncharacterized protein</fullName>
    </submittedName>
</protein>
<accession>A0A803QB22</accession>
<organism evidence="2 3">
    <name type="scientific">Cannabis sativa</name>
    <name type="common">Hemp</name>
    <name type="synonym">Marijuana</name>
    <dbReference type="NCBI Taxonomy" id="3483"/>
    <lineage>
        <taxon>Eukaryota</taxon>
        <taxon>Viridiplantae</taxon>
        <taxon>Streptophyta</taxon>
        <taxon>Embryophyta</taxon>
        <taxon>Tracheophyta</taxon>
        <taxon>Spermatophyta</taxon>
        <taxon>Magnoliopsida</taxon>
        <taxon>eudicotyledons</taxon>
        <taxon>Gunneridae</taxon>
        <taxon>Pentapetalae</taxon>
        <taxon>rosids</taxon>
        <taxon>fabids</taxon>
        <taxon>Rosales</taxon>
        <taxon>Cannabaceae</taxon>
        <taxon>Cannabis</taxon>
    </lineage>
</organism>
<dbReference type="EMBL" id="UZAU01000683">
    <property type="status" value="NOT_ANNOTATED_CDS"/>
    <property type="molecule type" value="Genomic_DNA"/>
</dbReference>
<dbReference type="EnsemblPlants" id="evm.model.08.376">
    <property type="protein sequence ID" value="cds.evm.model.08.376"/>
    <property type="gene ID" value="evm.TU.08.376"/>
</dbReference>
<keyword evidence="3" id="KW-1185">Reference proteome</keyword>
<feature type="coiled-coil region" evidence="1">
    <location>
        <begin position="211"/>
        <end position="238"/>
    </location>
</feature>
<dbReference type="Proteomes" id="UP000596661">
    <property type="component" value="Chromosome 8"/>
</dbReference>
<sequence>MFLPFLSTAEPTDAIFASSDALSPAKGDIIPHVDFSKVIMTPECPSMVRASNSEIVFVDDEDEAAPLERKEKNEVDDSTSSKKLRQPKCLFRVLEIWESLSKLIPSQLHLLLKWWAIFLLTWFSSQPRGFVIFASANPIYQIQDVSMAMTSIAAKVGRLSKTLIDQGFVTAKHGGIDKALKKLKEPDKWEEALKDEVLVEKALREQDQRVAAIMSAELKELRNFKENTKQEAVKATKKALAAPVTSDQCVKRFEHGVFICLRSNKFKPKLHFLPNHEAVLTRS</sequence>
<evidence type="ECO:0000313" key="2">
    <source>
        <dbReference type="EnsemblPlants" id="cds.evm.model.08.376"/>
    </source>
</evidence>
<dbReference type="AlphaFoldDB" id="A0A803QB22"/>
<proteinExistence type="predicted"/>
<evidence type="ECO:0000256" key="1">
    <source>
        <dbReference type="SAM" id="Coils"/>
    </source>
</evidence>
<name>A0A803QB22_CANSA</name>
<keyword evidence="1" id="KW-0175">Coiled coil</keyword>
<dbReference type="Gramene" id="evm.model.08.376">
    <property type="protein sequence ID" value="cds.evm.model.08.376"/>
    <property type="gene ID" value="evm.TU.08.376"/>
</dbReference>